<dbReference type="InterPro" id="IPR017896">
    <property type="entry name" value="4Fe4S_Fe-S-bd"/>
</dbReference>
<dbReference type="GO" id="GO:0046872">
    <property type="term" value="F:metal ion binding"/>
    <property type="evidence" value="ECO:0007669"/>
    <property type="project" value="UniProtKB-KW"/>
</dbReference>
<dbReference type="Pfam" id="PF13375">
    <property type="entry name" value="RnfC_N"/>
    <property type="match status" value="1"/>
</dbReference>
<dbReference type="InterPro" id="IPR011538">
    <property type="entry name" value="Nuo51_FMN-bd"/>
</dbReference>
<feature type="binding site" evidence="8">
    <location>
        <position position="412"/>
    </location>
    <ligand>
        <name>[4Fe-4S] cluster</name>
        <dbReference type="ChEBI" id="CHEBI:49883"/>
        <label>2</label>
    </ligand>
</feature>
<dbReference type="PANTHER" id="PTHR43034">
    <property type="entry name" value="ION-TRANSLOCATING OXIDOREDUCTASE COMPLEX SUBUNIT C"/>
    <property type="match status" value="1"/>
</dbReference>
<dbReference type="Gene3D" id="3.30.70.20">
    <property type="match status" value="1"/>
</dbReference>
<feature type="binding site" evidence="8">
    <location>
        <position position="409"/>
    </location>
    <ligand>
        <name>[4Fe-4S] cluster</name>
        <dbReference type="ChEBI" id="CHEBI:49883"/>
        <label>2</label>
    </ligand>
</feature>
<dbReference type="EC" id="7.-.-.-" evidence="8"/>
<dbReference type="InterPro" id="IPR026902">
    <property type="entry name" value="RnfC_N"/>
</dbReference>
<dbReference type="InterPro" id="IPR010208">
    <property type="entry name" value="Ion_transpt_RnfC/RsxC"/>
</dbReference>
<evidence type="ECO:0000259" key="9">
    <source>
        <dbReference type="PROSITE" id="PS51379"/>
    </source>
</evidence>
<comment type="caution">
    <text evidence="10">The sequence shown here is derived from an EMBL/GenBank/DDBJ whole genome shotgun (WGS) entry which is preliminary data.</text>
</comment>
<dbReference type="Gene3D" id="3.10.20.600">
    <property type="match status" value="1"/>
</dbReference>
<keyword evidence="4 8" id="KW-0677">Repeat</keyword>
<sequence>MRGSFFGGVHPVTRKELTRRKHLTQLDRPPEQVAIPLRMSAGEESVPLVKPGDLVEVGQPIAGPGPGGAAVHASVSGRVSAIREQPHPWGGQSVAVVIRNDGQDTPWSGRPEPVILEEVTLDLLLDRVREAGVVGMGGGAAPTVQKLEQAAGKVDTVIINGAECEPYVTADHRLLLERSDQILQVTQVLARCLGAHRAVVVTEGDKLNAAEVIERRLRKRGGKVELRTLRTRYPLGGEKQIIQTVTGREVPLGKAAWEEKCLVLNVATVFAIQEALVKGKALTHRAVTVTGGAVVRPRNLWVPIGTPLRVLLESAGGLRERPELILTGGPMMGVAQEDLEAPVVKNTNCVVCLTQEERRRDGPEGVCIRCGKCVAACPMHLAPMFIARALRQREWRQLDRLHVEDCISCGCCSYICPAQIPLVDLVRQAAEHVGRGVDSHGA</sequence>
<dbReference type="GO" id="GO:0051539">
    <property type="term" value="F:4 iron, 4 sulfur cluster binding"/>
    <property type="evidence" value="ECO:0007669"/>
    <property type="project" value="UniProtKB-KW"/>
</dbReference>
<evidence type="ECO:0000256" key="3">
    <source>
        <dbReference type="ARBA" id="ARBA00022723"/>
    </source>
</evidence>
<keyword evidence="1 8" id="KW-0813">Transport</keyword>
<feature type="binding site" evidence="8">
    <location>
        <position position="373"/>
    </location>
    <ligand>
        <name>[4Fe-4S] cluster</name>
        <dbReference type="ChEBI" id="CHEBI:49883"/>
        <label>1</label>
    </ligand>
</feature>
<dbReference type="Proteomes" id="UP000628736">
    <property type="component" value="Unassembled WGS sequence"/>
</dbReference>
<evidence type="ECO:0000256" key="1">
    <source>
        <dbReference type="ARBA" id="ARBA00022448"/>
    </source>
</evidence>
<feature type="binding site" evidence="8">
    <location>
        <position position="367"/>
    </location>
    <ligand>
        <name>[4Fe-4S] cluster</name>
        <dbReference type="ChEBI" id="CHEBI:49883"/>
        <label>1</label>
    </ligand>
</feature>
<dbReference type="GO" id="GO:0009055">
    <property type="term" value="F:electron transfer activity"/>
    <property type="evidence" value="ECO:0007669"/>
    <property type="project" value="InterPro"/>
</dbReference>
<keyword evidence="5 8" id="KW-0249">Electron transport</keyword>
<dbReference type="NCBIfam" id="TIGR01945">
    <property type="entry name" value="rnfC"/>
    <property type="match status" value="1"/>
</dbReference>
<comment type="function">
    <text evidence="8">Part of a membrane-bound complex that couples electron transfer with translocation of ions across the membrane.</text>
</comment>
<evidence type="ECO:0000256" key="7">
    <source>
        <dbReference type="ARBA" id="ARBA00023014"/>
    </source>
</evidence>
<evidence type="ECO:0000256" key="2">
    <source>
        <dbReference type="ARBA" id="ARBA00022485"/>
    </source>
</evidence>
<dbReference type="SUPFAM" id="SSF46548">
    <property type="entry name" value="alpha-helical ferredoxin"/>
    <property type="match status" value="1"/>
</dbReference>
<dbReference type="Pfam" id="PF12838">
    <property type="entry name" value="Fer4_7"/>
    <property type="match status" value="1"/>
</dbReference>
<dbReference type="AlphaFoldDB" id="A0A8J6J096"/>
<dbReference type="EMBL" id="JACOPO010000001">
    <property type="protein sequence ID" value="MBC5721289.1"/>
    <property type="molecule type" value="Genomic_DNA"/>
</dbReference>
<evidence type="ECO:0000313" key="11">
    <source>
        <dbReference type="Proteomes" id="UP000628736"/>
    </source>
</evidence>
<dbReference type="PANTHER" id="PTHR43034:SF2">
    <property type="entry name" value="ION-TRANSLOCATING OXIDOREDUCTASE COMPLEX SUBUNIT C"/>
    <property type="match status" value="1"/>
</dbReference>
<dbReference type="Pfam" id="PF10531">
    <property type="entry name" value="SLBB"/>
    <property type="match status" value="1"/>
</dbReference>
<dbReference type="SUPFAM" id="SSF142019">
    <property type="entry name" value="Nqo1 FMN-binding domain-like"/>
    <property type="match status" value="1"/>
</dbReference>
<dbReference type="InterPro" id="IPR017900">
    <property type="entry name" value="4Fe4S_Fe_S_CS"/>
</dbReference>
<comment type="similarity">
    <text evidence="8">Belongs to the 4Fe4S bacterial-type ferredoxin family. RnfC subfamily.</text>
</comment>
<dbReference type="PROSITE" id="PS51379">
    <property type="entry name" value="4FE4S_FER_2"/>
    <property type="match status" value="2"/>
</dbReference>
<dbReference type="HAMAP" id="MF_00461">
    <property type="entry name" value="RsxC_RnfC"/>
    <property type="match status" value="1"/>
</dbReference>
<keyword evidence="7 8" id="KW-0411">Iron-sulfur</keyword>
<keyword evidence="11" id="KW-1185">Reference proteome</keyword>
<feature type="binding site" evidence="8">
    <location>
        <position position="416"/>
    </location>
    <ligand>
        <name>[4Fe-4S] cluster</name>
        <dbReference type="ChEBI" id="CHEBI:49883"/>
        <label>1</label>
    </ligand>
</feature>
<evidence type="ECO:0000256" key="5">
    <source>
        <dbReference type="ARBA" id="ARBA00022982"/>
    </source>
</evidence>
<protein>
    <recommendedName>
        <fullName evidence="8">Ion-translocating oxidoreductase complex subunit C</fullName>
        <ecNumber evidence="8">7.-.-.-</ecNumber>
    </recommendedName>
    <alternativeName>
        <fullName evidence="8">Rnf electron transport complex subunit C</fullName>
    </alternativeName>
</protein>
<organism evidence="10 11">
    <name type="scientific">Flintibacter hominis</name>
    <dbReference type="NCBI Taxonomy" id="2763048"/>
    <lineage>
        <taxon>Bacteria</taxon>
        <taxon>Bacillati</taxon>
        <taxon>Bacillota</taxon>
        <taxon>Clostridia</taxon>
        <taxon>Eubacteriales</taxon>
        <taxon>Flintibacter</taxon>
    </lineage>
</organism>
<dbReference type="PROSITE" id="PS00198">
    <property type="entry name" value="4FE4S_FER_1"/>
    <property type="match status" value="1"/>
</dbReference>
<keyword evidence="8" id="KW-1278">Translocase</keyword>
<comment type="cofactor">
    <cofactor evidence="8">
        <name>[4Fe-4S] cluster</name>
        <dbReference type="ChEBI" id="CHEBI:49883"/>
    </cofactor>
    <text evidence="8">Binds 2 [4Fe-4S] clusters per subunit.</text>
</comment>
<dbReference type="InterPro" id="IPR037225">
    <property type="entry name" value="Nuo51_FMN-bd_sf"/>
</dbReference>
<name>A0A8J6J096_9FIRM</name>
<evidence type="ECO:0000313" key="10">
    <source>
        <dbReference type="EMBL" id="MBC5721289.1"/>
    </source>
</evidence>
<comment type="subunit">
    <text evidence="8">The complex is composed of six subunits: RnfA, RnfB, RnfC, RnfD, RnfE and RnfG.</text>
</comment>
<keyword evidence="6 8" id="KW-0408">Iron</keyword>
<dbReference type="Pfam" id="PF01512">
    <property type="entry name" value="Complex1_51K"/>
    <property type="match status" value="1"/>
</dbReference>
<comment type="subcellular location">
    <subcellularLocation>
        <location evidence="8">Cell membrane</location>
        <topology evidence="8">Peripheral membrane protein</topology>
    </subcellularLocation>
</comment>
<proteinExistence type="inferred from homology"/>
<feature type="binding site" evidence="8">
    <location>
        <position position="377"/>
    </location>
    <ligand>
        <name>[4Fe-4S] cluster</name>
        <dbReference type="ChEBI" id="CHEBI:49883"/>
        <label>2</label>
    </ligand>
</feature>
<keyword evidence="8" id="KW-1003">Cell membrane</keyword>
<dbReference type="RefSeq" id="WP_186851813.1">
    <property type="nucleotide sequence ID" value="NZ_JACOPO010000001.1"/>
</dbReference>
<keyword evidence="3 8" id="KW-0479">Metal-binding</keyword>
<evidence type="ECO:0000256" key="4">
    <source>
        <dbReference type="ARBA" id="ARBA00022737"/>
    </source>
</evidence>
<dbReference type="GO" id="GO:0005886">
    <property type="term" value="C:plasma membrane"/>
    <property type="evidence" value="ECO:0007669"/>
    <property type="project" value="UniProtKB-SubCell"/>
</dbReference>
<dbReference type="Gene3D" id="3.40.50.11540">
    <property type="entry name" value="NADH-ubiquinone oxidoreductase 51kDa subunit"/>
    <property type="match status" value="1"/>
</dbReference>
<dbReference type="InterPro" id="IPR019554">
    <property type="entry name" value="Soluble_ligand-bd"/>
</dbReference>
<dbReference type="GO" id="GO:0022900">
    <property type="term" value="P:electron transport chain"/>
    <property type="evidence" value="ECO:0007669"/>
    <property type="project" value="UniProtKB-UniRule"/>
</dbReference>
<feature type="domain" description="4Fe-4S ferredoxin-type" evidence="9">
    <location>
        <begin position="356"/>
        <end position="388"/>
    </location>
</feature>
<feature type="binding site" evidence="8">
    <location>
        <position position="370"/>
    </location>
    <ligand>
        <name>[4Fe-4S] cluster</name>
        <dbReference type="ChEBI" id="CHEBI:49883"/>
        <label>1</label>
    </ligand>
</feature>
<evidence type="ECO:0000256" key="6">
    <source>
        <dbReference type="ARBA" id="ARBA00023004"/>
    </source>
</evidence>
<evidence type="ECO:0000256" key="8">
    <source>
        <dbReference type="HAMAP-Rule" id="MF_00461"/>
    </source>
</evidence>
<accession>A0A8J6J096</accession>
<keyword evidence="2 8" id="KW-0004">4Fe-4S</keyword>
<reference evidence="10" key="1">
    <citation type="submission" date="2020-08" db="EMBL/GenBank/DDBJ databases">
        <title>Genome public.</title>
        <authorList>
            <person name="Liu C."/>
            <person name="Sun Q."/>
        </authorList>
    </citation>
    <scope>NUCLEOTIDE SEQUENCE</scope>
    <source>
        <strain evidence="10">NSJ-23</strain>
    </source>
</reference>
<feature type="binding site" evidence="8">
    <location>
        <position position="406"/>
    </location>
    <ligand>
        <name>[4Fe-4S] cluster</name>
        <dbReference type="ChEBI" id="CHEBI:49883"/>
        <label>2</label>
    </ligand>
</feature>
<gene>
    <name evidence="10" type="primary">rsxC</name>
    <name evidence="8" type="synonym">rnfC</name>
    <name evidence="10" type="ORF">H8S11_00390</name>
</gene>
<feature type="domain" description="4Fe-4S ferredoxin-type" evidence="9">
    <location>
        <begin position="397"/>
        <end position="426"/>
    </location>
</feature>
<dbReference type="NCBIfam" id="NF003454">
    <property type="entry name" value="PRK05035.1"/>
    <property type="match status" value="1"/>
</dbReference>
<keyword evidence="8" id="KW-0472">Membrane</keyword>